<name>A0ABY4D782_9SPIR</name>
<gene>
    <name evidence="9" type="ORF">MUG09_10690</name>
</gene>
<dbReference type="InterPro" id="IPR036974">
    <property type="entry name" value="PUA_sf"/>
</dbReference>
<accession>A0ABY4D782</accession>
<dbReference type="GO" id="GO:0008168">
    <property type="term" value="F:methyltransferase activity"/>
    <property type="evidence" value="ECO:0007669"/>
    <property type="project" value="UniProtKB-KW"/>
</dbReference>
<evidence type="ECO:0000256" key="3">
    <source>
        <dbReference type="ARBA" id="ARBA00022603"/>
    </source>
</evidence>
<evidence type="ECO:0000259" key="8">
    <source>
        <dbReference type="Pfam" id="PF17785"/>
    </source>
</evidence>
<feature type="domain" description="S-adenosylmethionine-dependent methyltransferase" evidence="7">
    <location>
        <begin position="191"/>
        <end position="350"/>
    </location>
</feature>
<dbReference type="Proteomes" id="UP000829708">
    <property type="component" value="Chromosome"/>
</dbReference>
<dbReference type="CDD" id="cd11572">
    <property type="entry name" value="RlmI_M_like"/>
    <property type="match status" value="1"/>
</dbReference>
<keyword evidence="3 9" id="KW-0489">Methyltransferase</keyword>
<dbReference type="GO" id="GO:0032259">
    <property type="term" value="P:methylation"/>
    <property type="evidence" value="ECO:0007669"/>
    <property type="project" value="UniProtKB-KW"/>
</dbReference>
<keyword evidence="10" id="KW-1185">Reference proteome</keyword>
<dbReference type="InterPro" id="IPR019614">
    <property type="entry name" value="SAM-dep_methyl-trfase"/>
</dbReference>
<evidence type="ECO:0000256" key="1">
    <source>
        <dbReference type="ARBA" id="ARBA00004496"/>
    </source>
</evidence>
<dbReference type="InterPro" id="IPR029063">
    <property type="entry name" value="SAM-dependent_MTases_sf"/>
</dbReference>
<evidence type="ECO:0000256" key="5">
    <source>
        <dbReference type="ARBA" id="ARBA00022691"/>
    </source>
</evidence>
<dbReference type="InterPro" id="IPR041532">
    <property type="entry name" value="RlmI-like_PUA"/>
</dbReference>
<evidence type="ECO:0000259" key="7">
    <source>
        <dbReference type="Pfam" id="PF10672"/>
    </source>
</evidence>
<organism evidence="9 10">
    <name type="scientific">Sphaerochaeta associata</name>
    <dbReference type="NCBI Taxonomy" id="1129264"/>
    <lineage>
        <taxon>Bacteria</taxon>
        <taxon>Pseudomonadati</taxon>
        <taxon>Spirochaetota</taxon>
        <taxon>Spirochaetia</taxon>
        <taxon>Spirochaetales</taxon>
        <taxon>Sphaerochaetaceae</taxon>
        <taxon>Sphaerochaeta</taxon>
    </lineage>
</organism>
<dbReference type="Gene3D" id="3.30.750.80">
    <property type="entry name" value="RNA methyltransferase domain (HRMD) like"/>
    <property type="match status" value="1"/>
</dbReference>
<comment type="subcellular location">
    <subcellularLocation>
        <location evidence="1">Cytoplasm</location>
    </subcellularLocation>
</comment>
<dbReference type="PANTHER" id="PTHR42873">
    <property type="entry name" value="RIBOSOMAL RNA LARGE SUBUNIT METHYLTRANSFERASE"/>
    <property type="match status" value="1"/>
</dbReference>
<dbReference type="SUPFAM" id="SSF53335">
    <property type="entry name" value="S-adenosyl-L-methionine-dependent methyltransferases"/>
    <property type="match status" value="1"/>
</dbReference>
<evidence type="ECO:0000256" key="4">
    <source>
        <dbReference type="ARBA" id="ARBA00022679"/>
    </source>
</evidence>
<evidence type="ECO:0000256" key="6">
    <source>
        <dbReference type="ARBA" id="ARBA00038091"/>
    </source>
</evidence>
<sequence length="408" mass="45817">MQIITIKDGKEKQLLRHHPWVFSGALHTPTSALETGLGRVQTQDGAFIAYGWYDQDSHIPLRLLSWNESRIPDDSWWAQAITESVRRRSSFFQDKGGGTTTFRIIFSEADMLPGVVVDVYGTMLRIIISARVAWDHKEIIVSTLDSLLKPSLMLLTTDSAFCGAEKLSEITLYYQDGQYFNPAKRIDPIRFREDGLYYEVIPGKGQKSGFYCDQRENRKAIEAYAKDAVVLDGCSYTGAFSLHALRAGAKSVDLFDSSDPALRQALVHVHINQDLKTIPEGSRARVTTTVCDIFEQMRVIESNHYDLMILDPPKLAQTKAQAEGAQKAYKDLNRLAMQKIKNGGIIATFSCSASISAEQLRMILAWSAKDANVEIQILKSLGQAEDHPIRLSFPESEYLCGYILRVLR</sequence>
<feature type="domain" description="RlmI-like PUA" evidence="8">
    <location>
        <begin position="4"/>
        <end position="66"/>
    </location>
</feature>
<keyword evidence="4" id="KW-0808">Transferase</keyword>
<keyword evidence="5" id="KW-0949">S-adenosyl-L-methionine</keyword>
<dbReference type="EMBL" id="CP094929">
    <property type="protein sequence ID" value="UOM50021.1"/>
    <property type="molecule type" value="Genomic_DNA"/>
</dbReference>
<dbReference type="PANTHER" id="PTHR42873:SF1">
    <property type="entry name" value="S-ADENOSYLMETHIONINE-DEPENDENT METHYLTRANSFERASE DOMAIN-CONTAINING PROTEIN"/>
    <property type="match status" value="1"/>
</dbReference>
<evidence type="ECO:0000256" key="2">
    <source>
        <dbReference type="ARBA" id="ARBA00022490"/>
    </source>
</evidence>
<dbReference type="Gene3D" id="2.30.130.10">
    <property type="entry name" value="PUA domain"/>
    <property type="match status" value="1"/>
</dbReference>
<proteinExistence type="inferred from homology"/>
<dbReference type="Gene3D" id="3.40.50.150">
    <property type="entry name" value="Vaccinia Virus protein VP39"/>
    <property type="match status" value="1"/>
</dbReference>
<comment type="similarity">
    <text evidence="6">Belongs to the methyltransferase superfamily. RlmI family.</text>
</comment>
<dbReference type="CDD" id="cd21153">
    <property type="entry name" value="PUA_RlmI"/>
    <property type="match status" value="1"/>
</dbReference>
<evidence type="ECO:0000313" key="9">
    <source>
        <dbReference type="EMBL" id="UOM50021.1"/>
    </source>
</evidence>
<dbReference type="RefSeq" id="WP_244771415.1">
    <property type="nucleotide sequence ID" value="NZ_CP094929.1"/>
</dbReference>
<dbReference type="Pfam" id="PF17785">
    <property type="entry name" value="PUA_3"/>
    <property type="match status" value="1"/>
</dbReference>
<keyword evidence="2" id="KW-0963">Cytoplasm</keyword>
<dbReference type="CDD" id="cd02440">
    <property type="entry name" value="AdoMet_MTases"/>
    <property type="match status" value="1"/>
</dbReference>
<dbReference type="Pfam" id="PF10672">
    <property type="entry name" value="Methyltrans_SAM"/>
    <property type="match status" value="1"/>
</dbReference>
<reference evidence="10" key="1">
    <citation type="journal article" date="2024" name="J Bioinform Genom">
        <title>Complete genome sequence of the type strain bacterium Sphaerochaeta associata GLS2t (VKM B-2742)t.</title>
        <authorList>
            <person name="Troshina O.Y."/>
            <person name="Tepeeva A.N."/>
            <person name="Arzamasceva V.O."/>
            <person name="Whitman W.B."/>
            <person name="Varghese N."/>
            <person name="Shapiro N."/>
            <person name="Woyke T."/>
            <person name="Kripides N.C."/>
            <person name="Vasilenko O.V."/>
        </authorList>
    </citation>
    <scope>NUCLEOTIDE SEQUENCE [LARGE SCALE GENOMIC DNA]</scope>
    <source>
        <strain evidence="10">GLS2T</strain>
    </source>
</reference>
<dbReference type="InterPro" id="IPR015947">
    <property type="entry name" value="PUA-like_sf"/>
</dbReference>
<evidence type="ECO:0000313" key="10">
    <source>
        <dbReference type="Proteomes" id="UP000829708"/>
    </source>
</evidence>
<protein>
    <submittedName>
        <fullName evidence="9">Class I SAM-dependent rRNA methyltransferase</fullName>
    </submittedName>
</protein>
<dbReference type="SUPFAM" id="SSF88697">
    <property type="entry name" value="PUA domain-like"/>
    <property type="match status" value="1"/>
</dbReference>